<dbReference type="InterPro" id="IPR025714">
    <property type="entry name" value="Methyltranfer_dom"/>
</dbReference>
<dbReference type="InterPro" id="IPR029063">
    <property type="entry name" value="SAM-dependent_MTases_sf"/>
</dbReference>
<sequence>LLPLVRDPFQHPPPLAAVVAISHSRSAMAGIKLTPEEPELPVGTPPRPQLPPSVAGAGGSGGLEMASDDERSVAADSWSVRSEYGSTLDDDQRYADAAEVLAAAATSANFPSAASDYGGSDKDDQDPGDVEGSMLGLQSYWDASYSEDLANFQEHGHAGEIWFGADVMDTVAAWTKNLCNIIPGGIQPDNDIIKPEVDENVFANYPVLDIGTGNGLLLQAIAKLGFTDLTGTDYSEGAIELARHLAARDGFSAINFLVDDILETKLDRKFKIITDKGTLDAIGLHPDGRAKRSVKLDSMIIDRLTLIKYWESVSNLVEPGGIVVITSCNNTKDELLQEVEDFSKRKFVKGDMDEGAGNVSQIFRYIDHVRTYPTIMFGGVEGSRVCTVAFQRV</sequence>
<dbReference type="CDD" id="cd02440">
    <property type="entry name" value="AdoMet_MTases"/>
    <property type="match status" value="1"/>
</dbReference>
<dbReference type="Pfam" id="PF13847">
    <property type="entry name" value="Methyltransf_31"/>
    <property type="match status" value="1"/>
</dbReference>
<proteinExistence type="inferred from homology"/>
<dbReference type="HAMAP" id="MF_03188">
    <property type="entry name" value="Methyltr_EFM4"/>
    <property type="match status" value="1"/>
</dbReference>
<evidence type="ECO:0000256" key="1">
    <source>
        <dbReference type="ARBA" id="ARBA00022490"/>
    </source>
</evidence>
<dbReference type="PANTHER" id="PTHR12843">
    <property type="entry name" value="PROTEIN-LYSINE N-METHYLTRANSFERASE METTL10"/>
    <property type="match status" value="1"/>
</dbReference>
<evidence type="ECO:0000313" key="7">
    <source>
        <dbReference type="EMBL" id="TVU35484.1"/>
    </source>
</evidence>
<keyword evidence="2" id="KW-0489">Methyltransferase</keyword>
<dbReference type="Proteomes" id="UP000324897">
    <property type="component" value="Unassembled WGS sequence"/>
</dbReference>
<accession>A0A5J9VJ66</accession>
<evidence type="ECO:0000256" key="2">
    <source>
        <dbReference type="ARBA" id="ARBA00022603"/>
    </source>
</evidence>
<evidence type="ECO:0000256" key="3">
    <source>
        <dbReference type="ARBA" id="ARBA00022679"/>
    </source>
</evidence>
<feature type="domain" description="Methyltransferase" evidence="6">
    <location>
        <begin position="204"/>
        <end position="344"/>
    </location>
</feature>
<evidence type="ECO:0000256" key="4">
    <source>
        <dbReference type="ARBA" id="ARBA00022691"/>
    </source>
</evidence>
<name>A0A5J9VJ66_9POAL</name>
<dbReference type="OrthoDB" id="540004at2759"/>
<dbReference type="GO" id="GO:0016279">
    <property type="term" value="F:protein-lysine N-methyltransferase activity"/>
    <property type="evidence" value="ECO:0007669"/>
    <property type="project" value="TreeGrafter"/>
</dbReference>
<dbReference type="InterPro" id="IPR026635">
    <property type="entry name" value="Efm4/METTL10"/>
</dbReference>
<dbReference type="PANTHER" id="PTHR12843:SF5">
    <property type="entry name" value="EEF1A LYSINE METHYLTRANSFERASE 2"/>
    <property type="match status" value="1"/>
</dbReference>
<evidence type="ECO:0000313" key="8">
    <source>
        <dbReference type="Proteomes" id="UP000324897"/>
    </source>
</evidence>
<feature type="region of interest" description="Disordered" evidence="5">
    <location>
        <begin position="30"/>
        <end position="78"/>
    </location>
</feature>
<comment type="caution">
    <text evidence="7">The sequence shown here is derived from an EMBL/GenBank/DDBJ whole genome shotgun (WGS) entry which is preliminary data.</text>
</comment>
<keyword evidence="1" id="KW-0963">Cytoplasm</keyword>
<keyword evidence="4" id="KW-0949">S-adenosyl-L-methionine</keyword>
<dbReference type="EMBL" id="RWGY01000009">
    <property type="protein sequence ID" value="TVU35484.1"/>
    <property type="molecule type" value="Genomic_DNA"/>
</dbReference>
<organism evidence="7 8">
    <name type="scientific">Eragrostis curvula</name>
    <name type="common">weeping love grass</name>
    <dbReference type="NCBI Taxonomy" id="38414"/>
    <lineage>
        <taxon>Eukaryota</taxon>
        <taxon>Viridiplantae</taxon>
        <taxon>Streptophyta</taxon>
        <taxon>Embryophyta</taxon>
        <taxon>Tracheophyta</taxon>
        <taxon>Spermatophyta</taxon>
        <taxon>Magnoliopsida</taxon>
        <taxon>Liliopsida</taxon>
        <taxon>Poales</taxon>
        <taxon>Poaceae</taxon>
        <taxon>PACMAD clade</taxon>
        <taxon>Chloridoideae</taxon>
        <taxon>Eragrostideae</taxon>
        <taxon>Eragrostidinae</taxon>
        <taxon>Eragrostis</taxon>
    </lineage>
</organism>
<dbReference type="Gene3D" id="3.40.50.150">
    <property type="entry name" value="Vaccinia Virus protein VP39"/>
    <property type="match status" value="1"/>
</dbReference>
<feature type="region of interest" description="Disordered" evidence="5">
    <location>
        <begin position="112"/>
        <end position="133"/>
    </location>
</feature>
<feature type="non-terminal residue" evidence="7">
    <location>
        <position position="1"/>
    </location>
</feature>
<dbReference type="GO" id="GO:0032259">
    <property type="term" value="P:methylation"/>
    <property type="evidence" value="ECO:0007669"/>
    <property type="project" value="UniProtKB-KW"/>
</dbReference>
<protein>
    <recommendedName>
        <fullName evidence="6">Methyltransferase domain-containing protein</fullName>
    </recommendedName>
</protein>
<evidence type="ECO:0000256" key="5">
    <source>
        <dbReference type="SAM" id="MobiDB-lite"/>
    </source>
</evidence>
<reference evidence="7 8" key="1">
    <citation type="journal article" date="2019" name="Sci. Rep.">
        <title>A high-quality genome of Eragrostis curvula grass provides insights into Poaceae evolution and supports new strategies to enhance forage quality.</title>
        <authorList>
            <person name="Carballo J."/>
            <person name="Santos B.A.C.M."/>
            <person name="Zappacosta D."/>
            <person name="Garbus I."/>
            <person name="Selva J.P."/>
            <person name="Gallo C.A."/>
            <person name="Diaz A."/>
            <person name="Albertini E."/>
            <person name="Caccamo M."/>
            <person name="Echenique V."/>
        </authorList>
    </citation>
    <scope>NUCLEOTIDE SEQUENCE [LARGE SCALE GENOMIC DNA]</scope>
    <source>
        <strain evidence="8">cv. Victoria</strain>
        <tissue evidence="7">Leaf</tissue>
    </source>
</reference>
<keyword evidence="3" id="KW-0808">Transferase</keyword>
<gene>
    <name evidence="7" type="ORF">EJB05_17375</name>
</gene>
<evidence type="ECO:0000259" key="6">
    <source>
        <dbReference type="Pfam" id="PF13847"/>
    </source>
</evidence>
<dbReference type="SUPFAM" id="SSF53335">
    <property type="entry name" value="S-adenosyl-L-methionine-dependent methyltransferases"/>
    <property type="match status" value="1"/>
</dbReference>
<dbReference type="GO" id="GO:0005737">
    <property type="term" value="C:cytoplasm"/>
    <property type="evidence" value="ECO:0007669"/>
    <property type="project" value="TreeGrafter"/>
</dbReference>
<dbReference type="AlphaFoldDB" id="A0A5J9VJ66"/>
<keyword evidence="8" id="KW-1185">Reference proteome</keyword>